<feature type="chain" id="PRO_5006624210" description="Lcl C-terminal domain-containing protein" evidence="1">
    <location>
        <begin position="31"/>
        <end position="184"/>
    </location>
</feature>
<dbReference type="EMBL" id="CZQA01000010">
    <property type="protein sequence ID" value="CUS37947.1"/>
    <property type="molecule type" value="Genomic_DNA"/>
</dbReference>
<dbReference type="Proteomes" id="UP000199032">
    <property type="component" value="Unassembled WGS sequence"/>
</dbReference>
<dbReference type="AlphaFoldDB" id="A0A0S4LPS3"/>
<keyword evidence="4" id="KW-1185">Reference proteome</keyword>
<accession>A0A0S4LPS3</accession>
<name>A0A0S4LPS3_9BACT</name>
<evidence type="ECO:0000256" key="1">
    <source>
        <dbReference type="SAM" id="SignalP"/>
    </source>
</evidence>
<feature type="domain" description="Lcl C-terminal" evidence="2">
    <location>
        <begin position="64"/>
        <end position="177"/>
    </location>
</feature>
<evidence type="ECO:0000313" key="3">
    <source>
        <dbReference type="EMBL" id="CUS37947.1"/>
    </source>
</evidence>
<evidence type="ECO:0000313" key="4">
    <source>
        <dbReference type="Proteomes" id="UP000199032"/>
    </source>
</evidence>
<dbReference type="InterPro" id="IPR011460">
    <property type="entry name" value="Lcl_C"/>
</dbReference>
<reference evidence="3 4" key="1">
    <citation type="submission" date="2015-10" db="EMBL/GenBank/DDBJ databases">
        <authorList>
            <person name="Gilbert D.G."/>
        </authorList>
    </citation>
    <scope>NUCLEOTIDE SEQUENCE [LARGE SCALE GENOMIC DNA]</scope>
    <source>
        <strain evidence="3">COMA1</strain>
    </source>
</reference>
<dbReference type="Pfam" id="PF07603">
    <property type="entry name" value="Lcl_C"/>
    <property type="match status" value="1"/>
</dbReference>
<evidence type="ECO:0000259" key="2">
    <source>
        <dbReference type="Pfam" id="PF07603"/>
    </source>
</evidence>
<sequence>MESKRRRITKRVIVGSALVVLVGLADGGQAQPTLDRSSPSVVSWNRTLPTEARFIVLANFNSEAVLDQDTGLLWERSPSTARTDWKAARSSCLNKAIGGQRGWRLPSIVELTSLLDPSVQDSEAMLPAGHPFLNNPAGFYWSVSSDGESSKAWHLHLSNGHVHMTSKASTFKVWCVRGGGMVDK</sequence>
<dbReference type="PANTHER" id="PTHR35812:SF1">
    <property type="entry name" value="LIPOPROTEIN"/>
    <property type="match status" value="1"/>
</dbReference>
<proteinExistence type="predicted"/>
<dbReference type="STRING" id="1742972.COMA1_40333"/>
<organism evidence="3 4">
    <name type="scientific">Candidatus Nitrospira nitrosa</name>
    <dbReference type="NCBI Taxonomy" id="1742972"/>
    <lineage>
        <taxon>Bacteria</taxon>
        <taxon>Pseudomonadati</taxon>
        <taxon>Nitrospirota</taxon>
        <taxon>Nitrospiria</taxon>
        <taxon>Nitrospirales</taxon>
        <taxon>Nitrospiraceae</taxon>
        <taxon>Nitrospira</taxon>
    </lineage>
</organism>
<dbReference type="RefSeq" id="WP_176698119.1">
    <property type="nucleotide sequence ID" value="NZ_CZQA01000010.1"/>
</dbReference>
<feature type="signal peptide" evidence="1">
    <location>
        <begin position="1"/>
        <end position="30"/>
    </location>
</feature>
<dbReference type="PANTHER" id="PTHR35812">
    <property type="entry name" value="LIPOPROTEIN"/>
    <property type="match status" value="1"/>
</dbReference>
<gene>
    <name evidence="3" type="ORF">COMA1_40333</name>
</gene>
<protein>
    <recommendedName>
        <fullName evidence="2">Lcl C-terminal domain-containing protein</fullName>
    </recommendedName>
</protein>
<keyword evidence="1" id="KW-0732">Signal</keyword>